<keyword evidence="5" id="KW-1185">Reference proteome</keyword>
<organism evidence="4 5">
    <name type="scientific">Microbacterium marinilacus</name>
    <dbReference type="NCBI Taxonomy" id="415209"/>
    <lineage>
        <taxon>Bacteria</taxon>
        <taxon>Bacillati</taxon>
        <taxon>Actinomycetota</taxon>
        <taxon>Actinomycetes</taxon>
        <taxon>Micrococcales</taxon>
        <taxon>Microbacteriaceae</taxon>
        <taxon>Microbacterium</taxon>
    </lineage>
</organism>
<sequence>MAVTTLAALLIAASLAAVAAAPAAVATATATVPATVTDEGLQFSADGTVWSATAPAALFDEGLALVPGESRTAALHVRNAHDAAATLTVSVVDVVADTADGFSLTAGQATGAGLSRTPLGELQGCTALIGPRVLQPGETATVEVTVDLDAALSGDQGQGSRASFALRVALADAAAGTGAAGGCSGGGVDIPGQPEVPGAAATPVPTEPADAAGGLATTGGAVSLAAVVIGLAIGGAGWWLTLLTRRRRAE</sequence>
<accession>A0ABP7BJ37</accession>
<evidence type="ECO:0008006" key="6">
    <source>
        <dbReference type="Google" id="ProtNLM"/>
    </source>
</evidence>
<protein>
    <recommendedName>
        <fullName evidence="6">LPXTG cell wall anchor domain-containing protein</fullName>
    </recommendedName>
</protein>
<dbReference type="RefSeq" id="WP_221859363.1">
    <property type="nucleotide sequence ID" value="NZ_BAAAYV010000012.1"/>
</dbReference>
<reference evidence="5" key="1">
    <citation type="journal article" date="2019" name="Int. J. Syst. Evol. Microbiol.">
        <title>The Global Catalogue of Microorganisms (GCM) 10K type strain sequencing project: providing services to taxonomists for standard genome sequencing and annotation.</title>
        <authorList>
            <consortium name="The Broad Institute Genomics Platform"/>
            <consortium name="The Broad Institute Genome Sequencing Center for Infectious Disease"/>
            <person name="Wu L."/>
            <person name="Ma J."/>
        </authorList>
    </citation>
    <scope>NUCLEOTIDE SEQUENCE [LARGE SCALE GENOMIC DNA]</scope>
    <source>
        <strain evidence="5">JCM 16546</strain>
    </source>
</reference>
<dbReference type="Proteomes" id="UP001410795">
    <property type="component" value="Unassembled WGS sequence"/>
</dbReference>
<evidence type="ECO:0000256" key="1">
    <source>
        <dbReference type="SAM" id="MobiDB-lite"/>
    </source>
</evidence>
<feature type="transmembrane region" description="Helical" evidence="2">
    <location>
        <begin position="221"/>
        <end position="243"/>
    </location>
</feature>
<feature type="chain" id="PRO_5046381691" description="LPXTG cell wall anchor domain-containing protein" evidence="3">
    <location>
        <begin position="20"/>
        <end position="250"/>
    </location>
</feature>
<evidence type="ECO:0000256" key="2">
    <source>
        <dbReference type="SAM" id="Phobius"/>
    </source>
</evidence>
<comment type="caution">
    <text evidence="4">The sequence shown here is derived from an EMBL/GenBank/DDBJ whole genome shotgun (WGS) entry which is preliminary data.</text>
</comment>
<evidence type="ECO:0000313" key="5">
    <source>
        <dbReference type="Proteomes" id="UP001410795"/>
    </source>
</evidence>
<keyword evidence="2" id="KW-0812">Transmembrane</keyword>
<feature type="region of interest" description="Disordered" evidence="1">
    <location>
        <begin position="186"/>
        <end position="205"/>
    </location>
</feature>
<evidence type="ECO:0000256" key="3">
    <source>
        <dbReference type="SAM" id="SignalP"/>
    </source>
</evidence>
<gene>
    <name evidence="4" type="ORF">GCM10022202_24760</name>
</gene>
<keyword evidence="3" id="KW-0732">Signal</keyword>
<feature type="signal peptide" evidence="3">
    <location>
        <begin position="1"/>
        <end position="19"/>
    </location>
</feature>
<proteinExistence type="predicted"/>
<evidence type="ECO:0000313" key="4">
    <source>
        <dbReference type="EMBL" id="GAA3662328.1"/>
    </source>
</evidence>
<keyword evidence="2" id="KW-0472">Membrane</keyword>
<keyword evidence="2" id="KW-1133">Transmembrane helix</keyword>
<dbReference type="EMBL" id="BAAAYV010000012">
    <property type="protein sequence ID" value="GAA3662328.1"/>
    <property type="molecule type" value="Genomic_DNA"/>
</dbReference>
<name>A0ABP7BJ37_9MICO</name>